<evidence type="ECO:0000313" key="1">
    <source>
        <dbReference type="EMBL" id="MQW39082.1"/>
    </source>
</evidence>
<dbReference type="GO" id="GO:0015031">
    <property type="term" value="P:protein transport"/>
    <property type="evidence" value="ECO:0007669"/>
    <property type="project" value="InterPro"/>
</dbReference>
<dbReference type="InterPro" id="IPR022372">
    <property type="entry name" value="Accessory_SS_Asp1"/>
</dbReference>
<evidence type="ECO:0000313" key="2">
    <source>
        <dbReference type="Proteomes" id="UP000439550"/>
    </source>
</evidence>
<dbReference type="RefSeq" id="WP_153495754.1">
    <property type="nucleotide sequence ID" value="NZ_CBCRWP010000014.1"/>
</dbReference>
<dbReference type="OrthoDB" id="9767875at2"/>
<accession>A0A7X2D136</accession>
<sequence length="524" mass="61385">MIYFLTDWNTELEKLESNIIFNTTKLFNTGEIDTKIINLQMTPFLSYYVNRFEFYNSNNIESFLDILPHQFACVYAPITMNDLQFSKSYEKTYTRTNVLLSKDGVIKGKVFFNQFGFVSQVCYYSDFGKEVQTFSEKGYILFKEFFDSKGNFVEKQVLDEGGQLILTEYDETVVIADVYRKYFLREIYASFKEVCIELVNHFLIHFNPEKDRIVIDGTSRWLIEIAKGIKASESIISIFSGDLEECISNINQNLEFITKGKQIITDQYLLKDIDVLNLKNKVEYMPFFPTRLALGESNRYLEQFVYWEISSFDAQIKQIFQEFLRIKLTYHDVCLIIKSENSLDLKYSQDILEAFILKNFETTLTSSEFELVKHYYEALENDEMTPVLRDLFHASKKEKQGFSRIIEAYLFFKGITYRHSSSVKTLTEDFNKVRIFVDQRDKGDFFNHSLATSSGIPIISKRPSPYLFENKNGMIIGTDDGVIEAVESYLKNTDKWNQNLVESVDIIEQYSPDGLLNRWKEVMN</sequence>
<dbReference type="NCBIfam" id="TIGR03713">
    <property type="entry name" value="acc_sec_asp1"/>
    <property type="match status" value="1"/>
</dbReference>
<dbReference type="AlphaFoldDB" id="A0A7X2D136"/>
<dbReference type="Pfam" id="PF16993">
    <property type="entry name" value="Asp1"/>
    <property type="match status" value="1"/>
</dbReference>
<reference evidence="1 2" key="1">
    <citation type="submission" date="2019-10" db="EMBL/GenBank/DDBJ databases">
        <authorList>
            <person name="Dong K."/>
        </authorList>
    </citation>
    <scope>NUCLEOTIDE SEQUENCE [LARGE SCALE GENOMIC DNA]</scope>
    <source>
        <strain evidence="1 2">DSM 28960</strain>
    </source>
</reference>
<organism evidence="1 2">
    <name type="scientific">Lactococcus hircilactis</name>
    <dbReference type="NCBI Taxonomy" id="1494462"/>
    <lineage>
        <taxon>Bacteria</taxon>
        <taxon>Bacillati</taxon>
        <taxon>Bacillota</taxon>
        <taxon>Bacilli</taxon>
        <taxon>Lactobacillales</taxon>
        <taxon>Streptococcaceae</taxon>
        <taxon>Lactococcus</taxon>
    </lineage>
</organism>
<dbReference type="Proteomes" id="UP000439550">
    <property type="component" value="Unassembled WGS sequence"/>
</dbReference>
<protein>
    <submittedName>
        <fullName evidence="1">Accessory Sec system protein Asp1</fullName>
    </submittedName>
</protein>
<gene>
    <name evidence="1" type="primary">asp1</name>
    <name evidence="1" type="ORF">GHI93_03830</name>
</gene>
<name>A0A7X2D136_9LACT</name>
<keyword evidence="2" id="KW-1185">Reference proteome</keyword>
<comment type="caution">
    <text evidence="1">The sequence shown here is derived from an EMBL/GenBank/DDBJ whole genome shotgun (WGS) entry which is preliminary data.</text>
</comment>
<proteinExistence type="predicted"/>
<dbReference type="EMBL" id="WITJ01000004">
    <property type="protein sequence ID" value="MQW39082.1"/>
    <property type="molecule type" value="Genomic_DNA"/>
</dbReference>